<evidence type="ECO:0000256" key="6">
    <source>
        <dbReference type="ARBA" id="ARBA00067332"/>
    </source>
</evidence>
<accession>A0AAW9FGK9</accession>
<proteinExistence type="inferred from homology"/>
<evidence type="ECO:0000313" key="9">
    <source>
        <dbReference type="EMBL" id="MDX8304701.1"/>
    </source>
</evidence>
<keyword evidence="4" id="KW-0804">Transcription</keyword>
<dbReference type="SUPFAM" id="SSF53850">
    <property type="entry name" value="Periplasmic binding protein-like II"/>
    <property type="match status" value="1"/>
</dbReference>
<dbReference type="InterPro" id="IPR005119">
    <property type="entry name" value="LysR_subst-bd"/>
</dbReference>
<protein>
    <recommendedName>
        <fullName evidence="6">HTH-type transcriptional regulator TtuA</fullName>
    </recommendedName>
    <alternativeName>
        <fullName evidence="7">Tartrate utilization transcriptional regulator</fullName>
    </alternativeName>
</protein>
<evidence type="ECO:0000256" key="1">
    <source>
        <dbReference type="ARBA" id="ARBA00009437"/>
    </source>
</evidence>
<dbReference type="PANTHER" id="PTHR30537:SF5">
    <property type="entry name" value="HTH-TYPE TRANSCRIPTIONAL ACTIVATOR TTDR-RELATED"/>
    <property type="match status" value="1"/>
</dbReference>
<evidence type="ECO:0000256" key="7">
    <source>
        <dbReference type="ARBA" id="ARBA00083243"/>
    </source>
</evidence>
<dbReference type="EMBL" id="JAVRAF010000009">
    <property type="protein sequence ID" value="MDX8304701.1"/>
    <property type="molecule type" value="Genomic_DNA"/>
</dbReference>
<reference evidence="9" key="1">
    <citation type="journal article" date="2023" name="Phytobiomes J">
        <title>Deciphering the key players within the bacterial microbiota associated with aerial crown gall tumors on rhododendron: Insights into the gallobiome.</title>
        <authorList>
            <person name="Kuzmanovic N."/>
            <person name="Nesme J."/>
            <person name="Wolf J."/>
            <person name="Neumann-Schaal M."/>
            <person name="Petersen J."/>
            <person name="Fernandez-Gnecco G."/>
            <person name="Sproeer C."/>
            <person name="Bunk B."/>
            <person name="Overmann J."/>
            <person name="Sorensen S.J."/>
            <person name="Idczak E."/>
            <person name="Smalla K."/>
        </authorList>
    </citation>
    <scope>NUCLEOTIDE SEQUENCE</scope>
    <source>
        <strain evidence="9">Rho-11.1</strain>
    </source>
</reference>
<feature type="domain" description="HTH lysR-type" evidence="8">
    <location>
        <begin position="1"/>
        <end position="59"/>
    </location>
</feature>
<evidence type="ECO:0000256" key="4">
    <source>
        <dbReference type="ARBA" id="ARBA00023163"/>
    </source>
</evidence>
<dbReference type="GO" id="GO:0003700">
    <property type="term" value="F:DNA-binding transcription factor activity"/>
    <property type="evidence" value="ECO:0007669"/>
    <property type="project" value="InterPro"/>
</dbReference>
<dbReference type="CDD" id="cd08422">
    <property type="entry name" value="PBP2_CrgA_like"/>
    <property type="match status" value="1"/>
</dbReference>
<dbReference type="Pfam" id="PF03466">
    <property type="entry name" value="LysR_substrate"/>
    <property type="match status" value="1"/>
</dbReference>
<dbReference type="PANTHER" id="PTHR30537">
    <property type="entry name" value="HTH-TYPE TRANSCRIPTIONAL REGULATOR"/>
    <property type="match status" value="1"/>
</dbReference>
<dbReference type="GO" id="GO:0043565">
    <property type="term" value="F:sequence-specific DNA binding"/>
    <property type="evidence" value="ECO:0007669"/>
    <property type="project" value="TreeGrafter"/>
</dbReference>
<name>A0AAW9FGK9_9HYPH</name>
<comment type="function">
    <text evidence="5">Transcriptional regulator of the ttuABCDE tartrate utilization operon.</text>
</comment>
<dbReference type="FunFam" id="1.10.10.10:FF:000001">
    <property type="entry name" value="LysR family transcriptional regulator"/>
    <property type="match status" value="1"/>
</dbReference>
<dbReference type="RefSeq" id="WP_320203370.1">
    <property type="nucleotide sequence ID" value="NZ_CP192783.1"/>
</dbReference>
<dbReference type="InterPro" id="IPR058163">
    <property type="entry name" value="LysR-type_TF_proteobact-type"/>
</dbReference>
<keyword evidence="2" id="KW-0805">Transcription regulation</keyword>
<organism evidence="9">
    <name type="scientific">Agrobacterium rosae</name>
    <dbReference type="NCBI Taxonomy" id="1972867"/>
    <lineage>
        <taxon>Bacteria</taxon>
        <taxon>Pseudomonadati</taxon>
        <taxon>Pseudomonadota</taxon>
        <taxon>Alphaproteobacteria</taxon>
        <taxon>Hyphomicrobiales</taxon>
        <taxon>Rhizobiaceae</taxon>
        <taxon>Rhizobium/Agrobacterium group</taxon>
        <taxon>Agrobacterium</taxon>
    </lineage>
</organism>
<dbReference type="InterPro" id="IPR036390">
    <property type="entry name" value="WH_DNA-bd_sf"/>
</dbReference>
<dbReference type="Pfam" id="PF00126">
    <property type="entry name" value="HTH_1"/>
    <property type="match status" value="1"/>
</dbReference>
<dbReference type="Gene3D" id="3.40.190.290">
    <property type="match status" value="1"/>
</dbReference>
<comment type="similarity">
    <text evidence="1">Belongs to the LysR transcriptional regulatory family.</text>
</comment>
<dbReference type="AlphaFoldDB" id="A0AAW9FGK9"/>
<comment type="caution">
    <text evidence="9">The sequence shown here is derived from an EMBL/GenBank/DDBJ whole genome shotgun (WGS) entry which is preliminary data.</text>
</comment>
<evidence type="ECO:0000256" key="5">
    <source>
        <dbReference type="ARBA" id="ARBA00054626"/>
    </source>
</evidence>
<dbReference type="GO" id="GO:0006351">
    <property type="term" value="P:DNA-templated transcription"/>
    <property type="evidence" value="ECO:0007669"/>
    <property type="project" value="TreeGrafter"/>
</dbReference>
<gene>
    <name evidence="9" type="ORF">RMR22_20805</name>
</gene>
<sequence length="304" mass="34291">MDRWTEFQVFVKIAEERSLTGAARELNLSVSAISRNLANLEARLGARLIQRSTRQLSLTSEGEALFTDARDLLATWEAAEGNVTARSHAPTGRLRIGASLSFSLLHLMPVVAQFRQLYPSLSIEIISSNRYYDIIENGLDLAIRTRRVEADSSITIRRLGETRRLLAASPEYLARRGTPTHPNDLPDHDLILYTLADNWNEFSFKKGDDTLSIKVDGGILANDGQLICKAARDGLGILAQPTYIIQDDLDSGSLVRVLNDWDLPRLTMNIAYPSKSFVPVRTRLFINFLVERFRLNEFETVWTR</sequence>
<evidence type="ECO:0000256" key="2">
    <source>
        <dbReference type="ARBA" id="ARBA00023015"/>
    </source>
</evidence>
<keyword evidence="3" id="KW-0238">DNA-binding</keyword>
<dbReference type="Gene3D" id="1.10.10.10">
    <property type="entry name" value="Winged helix-like DNA-binding domain superfamily/Winged helix DNA-binding domain"/>
    <property type="match status" value="1"/>
</dbReference>
<dbReference type="PROSITE" id="PS50931">
    <property type="entry name" value="HTH_LYSR"/>
    <property type="match status" value="1"/>
</dbReference>
<dbReference type="InterPro" id="IPR000847">
    <property type="entry name" value="LysR_HTH_N"/>
</dbReference>
<evidence type="ECO:0000259" key="8">
    <source>
        <dbReference type="PROSITE" id="PS50931"/>
    </source>
</evidence>
<dbReference type="InterPro" id="IPR036388">
    <property type="entry name" value="WH-like_DNA-bd_sf"/>
</dbReference>
<dbReference type="SUPFAM" id="SSF46785">
    <property type="entry name" value="Winged helix' DNA-binding domain"/>
    <property type="match status" value="1"/>
</dbReference>
<evidence type="ECO:0000256" key="3">
    <source>
        <dbReference type="ARBA" id="ARBA00023125"/>
    </source>
</evidence>